<dbReference type="EMBL" id="CAJOBC010104183">
    <property type="protein sequence ID" value="CAF4490175.1"/>
    <property type="molecule type" value="Genomic_DNA"/>
</dbReference>
<evidence type="ECO:0000313" key="3">
    <source>
        <dbReference type="EMBL" id="CAF1608601.1"/>
    </source>
</evidence>
<feature type="domain" description="Endonuclease/exonuclease/phosphatase" evidence="1">
    <location>
        <begin position="166"/>
        <end position="255"/>
    </location>
</feature>
<dbReference type="Proteomes" id="UP000682733">
    <property type="component" value="Unassembled WGS sequence"/>
</dbReference>
<dbReference type="SUPFAM" id="SSF56219">
    <property type="entry name" value="DNase I-like"/>
    <property type="match status" value="1"/>
</dbReference>
<dbReference type="InterPro" id="IPR005135">
    <property type="entry name" value="Endo/exonuclease/phosphatase"/>
</dbReference>
<dbReference type="AlphaFoldDB" id="A0A816BFN0"/>
<comment type="caution">
    <text evidence="3">The sequence shown here is derived from an EMBL/GenBank/DDBJ whole genome shotgun (WGS) entry which is preliminary data.</text>
</comment>
<evidence type="ECO:0000313" key="6">
    <source>
        <dbReference type="Proteomes" id="UP000663829"/>
    </source>
</evidence>
<dbReference type="Proteomes" id="UP000663829">
    <property type="component" value="Unassembled WGS sequence"/>
</dbReference>
<gene>
    <name evidence="3" type="ORF">GPM918_LOCUS42930</name>
    <name evidence="2" type="ORF">OVA965_LOCUS39766</name>
    <name evidence="5" type="ORF">SRO942_LOCUS44290</name>
    <name evidence="4" type="ORF">TMI583_LOCUS41122</name>
</gene>
<accession>A0A816BFN0</accession>
<dbReference type="Proteomes" id="UP000677228">
    <property type="component" value="Unassembled WGS sequence"/>
</dbReference>
<organism evidence="3 6">
    <name type="scientific">Didymodactylos carnosus</name>
    <dbReference type="NCBI Taxonomy" id="1234261"/>
    <lineage>
        <taxon>Eukaryota</taxon>
        <taxon>Metazoa</taxon>
        <taxon>Spiralia</taxon>
        <taxon>Gnathifera</taxon>
        <taxon>Rotifera</taxon>
        <taxon>Eurotatoria</taxon>
        <taxon>Bdelloidea</taxon>
        <taxon>Philodinida</taxon>
        <taxon>Philodinidae</taxon>
        <taxon>Didymodactylos</taxon>
    </lineage>
</organism>
<dbReference type="InterPro" id="IPR036691">
    <property type="entry name" value="Endo/exonu/phosph_ase_sf"/>
</dbReference>
<dbReference type="EMBL" id="CAJNOQ010037502">
    <property type="protein sequence ID" value="CAF1608601.1"/>
    <property type="molecule type" value="Genomic_DNA"/>
</dbReference>
<dbReference type="EMBL" id="CAJOBA010064411">
    <property type="protein sequence ID" value="CAF4351978.1"/>
    <property type="molecule type" value="Genomic_DNA"/>
</dbReference>
<dbReference type="EMBL" id="CAJNOK010041801">
    <property type="protein sequence ID" value="CAF1560300.1"/>
    <property type="molecule type" value="Genomic_DNA"/>
</dbReference>
<dbReference type="Gene3D" id="3.60.10.10">
    <property type="entry name" value="Endonuclease/exonuclease/phosphatase"/>
    <property type="match status" value="1"/>
</dbReference>
<name>A0A816BFN0_9BILA</name>
<dbReference type="Pfam" id="PF14529">
    <property type="entry name" value="Exo_endo_phos_2"/>
    <property type="match status" value="1"/>
</dbReference>
<reference evidence="3" key="1">
    <citation type="submission" date="2021-02" db="EMBL/GenBank/DDBJ databases">
        <authorList>
            <person name="Nowell W R."/>
        </authorList>
    </citation>
    <scope>NUCLEOTIDE SEQUENCE</scope>
</reference>
<sequence length="263" mass="29881">MNRSNLQFNVYKYYDLEKQILPVLNARSKFQKELGLRVIVDLCWTRPLEDVAKEWLDNYKEPQVVLSNFSVLHYNIRSFYANQTDLLSLASDLYPSIISLNELGTVIPQKTVQSLLFPYNIYRKDGTNTYGGVVLAIDKKLKSVPLNIDVPNVVAVLVIFNTKTYVVASIYSPPEEPLSTAIMSSLMSFSKDVIICEDFNAKHVDWQCPTTNRKGRMLADWLTNNNILEIHNPGLITSRRSDTTIDLIISSEAPTTVDCRTLP</sequence>
<evidence type="ECO:0000313" key="2">
    <source>
        <dbReference type="EMBL" id="CAF1560300.1"/>
    </source>
</evidence>
<keyword evidence="6" id="KW-1185">Reference proteome</keyword>
<protein>
    <recommendedName>
        <fullName evidence="1">Endonuclease/exonuclease/phosphatase domain-containing protein</fullName>
    </recommendedName>
</protein>
<dbReference type="Proteomes" id="UP000681722">
    <property type="component" value="Unassembled WGS sequence"/>
</dbReference>
<evidence type="ECO:0000313" key="5">
    <source>
        <dbReference type="EMBL" id="CAF4490175.1"/>
    </source>
</evidence>
<proteinExistence type="predicted"/>
<dbReference type="OrthoDB" id="416454at2759"/>
<evidence type="ECO:0000313" key="4">
    <source>
        <dbReference type="EMBL" id="CAF4351978.1"/>
    </source>
</evidence>
<evidence type="ECO:0000259" key="1">
    <source>
        <dbReference type="Pfam" id="PF14529"/>
    </source>
</evidence>
<dbReference type="GO" id="GO:0003824">
    <property type="term" value="F:catalytic activity"/>
    <property type="evidence" value="ECO:0007669"/>
    <property type="project" value="InterPro"/>
</dbReference>